<sequence length="44" mass="4800">TSAQQMAGTLTRKQMIAELTETSGSLEEKKHQIDLVIAALKAEE</sequence>
<keyword evidence="2" id="KW-1185">Reference proteome</keyword>
<dbReference type="EMBL" id="LXQA011355020">
    <property type="protein sequence ID" value="MCI94398.1"/>
    <property type="molecule type" value="Genomic_DNA"/>
</dbReference>
<reference evidence="1 2" key="1">
    <citation type="journal article" date="2018" name="Front. Plant Sci.">
        <title>Red Clover (Trifolium pratense) and Zigzag Clover (T. medium) - A Picture of Genomic Similarities and Differences.</title>
        <authorList>
            <person name="Dluhosova J."/>
            <person name="Istvanek J."/>
            <person name="Nedelnik J."/>
            <person name="Repkova J."/>
        </authorList>
    </citation>
    <scope>NUCLEOTIDE SEQUENCE [LARGE SCALE GENOMIC DNA]</scope>
    <source>
        <strain evidence="2">cv. 10/8</strain>
        <tissue evidence="1">Leaf</tissue>
    </source>
</reference>
<feature type="non-terminal residue" evidence="1">
    <location>
        <position position="1"/>
    </location>
</feature>
<dbReference type="Proteomes" id="UP000265520">
    <property type="component" value="Unassembled WGS sequence"/>
</dbReference>
<name>A0A392W183_9FABA</name>
<evidence type="ECO:0000313" key="1">
    <source>
        <dbReference type="EMBL" id="MCI94398.1"/>
    </source>
</evidence>
<evidence type="ECO:0000313" key="2">
    <source>
        <dbReference type="Proteomes" id="UP000265520"/>
    </source>
</evidence>
<dbReference type="AlphaFoldDB" id="A0A392W183"/>
<feature type="non-terminal residue" evidence="1">
    <location>
        <position position="44"/>
    </location>
</feature>
<proteinExistence type="predicted"/>
<comment type="caution">
    <text evidence="1">The sequence shown here is derived from an EMBL/GenBank/DDBJ whole genome shotgun (WGS) entry which is preliminary data.</text>
</comment>
<organism evidence="1 2">
    <name type="scientific">Trifolium medium</name>
    <dbReference type="NCBI Taxonomy" id="97028"/>
    <lineage>
        <taxon>Eukaryota</taxon>
        <taxon>Viridiplantae</taxon>
        <taxon>Streptophyta</taxon>
        <taxon>Embryophyta</taxon>
        <taxon>Tracheophyta</taxon>
        <taxon>Spermatophyta</taxon>
        <taxon>Magnoliopsida</taxon>
        <taxon>eudicotyledons</taxon>
        <taxon>Gunneridae</taxon>
        <taxon>Pentapetalae</taxon>
        <taxon>rosids</taxon>
        <taxon>fabids</taxon>
        <taxon>Fabales</taxon>
        <taxon>Fabaceae</taxon>
        <taxon>Papilionoideae</taxon>
        <taxon>50 kb inversion clade</taxon>
        <taxon>NPAAA clade</taxon>
        <taxon>Hologalegina</taxon>
        <taxon>IRL clade</taxon>
        <taxon>Trifolieae</taxon>
        <taxon>Trifolium</taxon>
    </lineage>
</organism>
<protein>
    <submittedName>
        <fullName evidence="1">Uncharacterized protein</fullName>
    </submittedName>
</protein>
<accession>A0A392W183</accession>